<sequence length="267" mass="29483">MLEAWADLRAKVTLPVLGFCLVLLMGFVALVAIFSKVFGIAAGAGIMGATAALAFISARSESELEEELEADTQEMLREYALQENQRLEWLKWRFGREGEDVDENIEEDEDQSPRVPGSRPLPSRVGPLREALQARLEALRNQEALPGEELEEAEEASASEDKTLDLERLVAEMRERDVSPFGVNSSASPKMTGDASSSTDLNQAGETCSEMKNRETCPTLGEPQENGKNLRFLKAPWSYTPYIPISWMPARGRGANLAPGMNWMCLS</sequence>
<feature type="transmembrane region" description="Helical" evidence="2">
    <location>
        <begin position="40"/>
        <end position="58"/>
    </location>
</feature>
<gene>
    <name evidence="3" type="ORF">CCMP2556_LOCUS50403</name>
</gene>
<feature type="compositionally biased region" description="Polar residues" evidence="1">
    <location>
        <begin position="182"/>
        <end position="206"/>
    </location>
</feature>
<feature type="region of interest" description="Disordered" evidence="1">
    <location>
        <begin position="141"/>
        <end position="225"/>
    </location>
</feature>
<accession>A0ABP0S753</accession>
<feature type="transmembrane region" description="Helical" evidence="2">
    <location>
        <begin position="12"/>
        <end position="34"/>
    </location>
</feature>
<feature type="region of interest" description="Disordered" evidence="1">
    <location>
        <begin position="102"/>
        <end position="126"/>
    </location>
</feature>
<feature type="compositionally biased region" description="Basic and acidic residues" evidence="1">
    <location>
        <begin position="159"/>
        <end position="178"/>
    </location>
</feature>
<keyword evidence="4" id="KW-1185">Reference proteome</keyword>
<evidence type="ECO:0000313" key="4">
    <source>
        <dbReference type="Proteomes" id="UP001642484"/>
    </source>
</evidence>
<keyword evidence="2" id="KW-0812">Transmembrane</keyword>
<organism evidence="3 4">
    <name type="scientific">Durusdinium trenchii</name>
    <dbReference type="NCBI Taxonomy" id="1381693"/>
    <lineage>
        <taxon>Eukaryota</taxon>
        <taxon>Sar</taxon>
        <taxon>Alveolata</taxon>
        <taxon>Dinophyceae</taxon>
        <taxon>Suessiales</taxon>
        <taxon>Symbiodiniaceae</taxon>
        <taxon>Durusdinium</taxon>
    </lineage>
</organism>
<dbReference type="EMBL" id="CAXAMN010027062">
    <property type="protein sequence ID" value="CAK9108125.1"/>
    <property type="molecule type" value="Genomic_DNA"/>
</dbReference>
<evidence type="ECO:0000313" key="3">
    <source>
        <dbReference type="EMBL" id="CAK9108125.1"/>
    </source>
</evidence>
<proteinExistence type="predicted"/>
<evidence type="ECO:0000256" key="1">
    <source>
        <dbReference type="SAM" id="MobiDB-lite"/>
    </source>
</evidence>
<protein>
    <submittedName>
        <fullName evidence="3">Uncharacterized protein</fullName>
    </submittedName>
</protein>
<keyword evidence="2" id="KW-1133">Transmembrane helix</keyword>
<reference evidence="3 4" key="1">
    <citation type="submission" date="2024-02" db="EMBL/GenBank/DDBJ databases">
        <authorList>
            <person name="Chen Y."/>
            <person name="Shah S."/>
            <person name="Dougan E. K."/>
            <person name="Thang M."/>
            <person name="Chan C."/>
        </authorList>
    </citation>
    <scope>NUCLEOTIDE SEQUENCE [LARGE SCALE GENOMIC DNA]</scope>
</reference>
<evidence type="ECO:0000256" key="2">
    <source>
        <dbReference type="SAM" id="Phobius"/>
    </source>
</evidence>
<dbReference type="Proteomes" id="UP001642484">
    <property type="component" value="Unassembled WGS sequence"/>
</dbReference>
<name>A0ABP0S753_9DINO</name>
<feature type="compositionally biased region" description="Acidic residues" evidence="1">
    <location>
        <begin position="146"/>
        <end position="158"/>
    </location>
</feature>
<comment type="caution">
    <text evidence="3">The sequence shown here is derived from an EMBL/GenBank/DDBJ whole genome shotgun (WGS) entry which is preliminary data.</text>
</comment>
<keyword evidence="2" id="KW-0472">Membrane</keyword>